<reference evidence="1 2" key="1">
    <citation type="submission" date="2019-03" db="EMBL/GenBank/DDBJ databases">
        <title>The genome sequence of a newly discovered highly antifungal drug resistant Aspergillus species, Aspergillus tanneri NIH 1004.</title>
        <authorList>
            <person name="Mounaud S."/>
            <person name="Singh I."/>
            <person name="Joardar V."/>
            <person name="Pakala S."/>
            <person name="Pakala S."/>
            <person name="Venepally P."/>
            <person name="Hoover J."/>
            <person name="Nierman W."/>
            <person name="Chung J."/>
            <person name="Losada L."/>
        </authorList>
    </citation>
    <scope>NUCLEOTIDE SEQUENCE [LARGE SCALE GENOMIC DNA]</scope>
    <source>
        <strain evidence="1 2">NIH1004</strain>
    </source>
</reference>
<name>A0A4S3JAM5_9EURO</name>
<dbReference type="Proteomes" id="UP000308092">
    <property type="component" value="Unassembled WGS sequence"/>
</dbReference>
<gene>
    <name evidence="1" type="ORF">EYZ11_009202</name>
</gene>
<accession>A0A4S3JAM5</accession>
<organism evidence="1 2">
    <name type="scientific">Aspergillus tanneri</name>
    <dbReference type="NCBI Taxonomy" id="1220188"/>
    <lineage>
        <taxon>Eukaryota</taxon>
        <taxon>Fungi</taxon>
        <taxon>Dikarya</taxon>
        <taxon>Ascomycota</taxon>
        <taxon>Pezizomycotina</taxon>
        <taxon>Eurotiomycetes</taxon>
        <taxon>Eurotiomycetidae</taxon>
        <taxon>Eurotiales</taxon>
        <taxon>Aspergillaceae</taxon>
        <taxon>Aspergillus</taxon>
        <taxon>Aspergillus subgen. Circumdati</taxon>
    </lineage>
</organism>
<dbReference type="AlphaFoldDB" id="A0A4S3JAM5"/>
<evidence type="ECO:0000313" key="1">
    <source>
        <dbReference type="EMBL" id="THC91337.1"/>
    </source>
</evidence>
<dbReference type="EMBL" id="SOSA01000425">
    <property type="protein sequence ID" value="THC91337.1"/>
    <property type="molecule type" value="Genomic_DNA"/>
</dbReference>
<protein>
    <submittedName>
        <fullName evidence="1">Uncharacterized protein</fullName>
    </submittedName>
</protein>
<evidence type="ECO:0000313" key="2">
    <source>
        <dbReference type="Proteomes" id="UP000308092"/>
    </source>
</evidence>
<sequence length="37" mass="4301">MAAYYENIKKRALQVVALCEIAQFVSNQAKEHSSRRF</sequence>
<comment type="caution">
    <text evidence="1">The sequence shown here is derived from an EMBL/GenBank/DDBJ whole genome shotgun (WGS) entry which is preliminary data.</text>
</comment>
<dbReference type="VEuPathDB" id="FungiDB:EYZ11_009202"/>
<proteinExistence type="predicted"/>
<keyword evidence="2" id="KW-1185">Reference proteome</keyword>